<dbReference type="PANTHER" id="PTHR31672">
    <property type="entry name" value="BNACNNG10540D PROTEIN"/>
    <property type="match status" value="1"/>
</dbReference>
<evidence type="ECO:0000259" key="1">
    <source>
        <dbReference type="PROSITE" id="PS50181"/>
    </source>
</evidence>
<dbReference type="CDD" id="cd22157">
    <property type="entry name" value="F-box_AtFBW1-like"/>
    <property type="match status" value="1"/>
</dbReference>
<comment type="caution">
    <text evidence="2">The sequence shown here is derived from an EMBL/GenBank/DDBJ whole genome shotgun (WGS) entry which is preliminary data.</text>
</comment>
<protein>
    <submittedName>
        <fullName evidence="2">F-box domain</fullName>
    </submittedName>
</protein>
<gene>
    <name evidence="2" type="ORF">ISN45_Aa03g023230</name>
</gene>
<proteinExistence type="predicted"/>
<dbReference type="AlphaFoldDB" id="A0A8T2B212"/>
<dbReference type="InterPro" id="IPR050796">
    <property type="entry name" value="SCF_F-box_component"/>
</dbReference>
<evidence type="ECO:0000313" key="2">
    <source>
        <dbReference type="EMBL" id="KAG7578104.1"/>
    </source>
</evidence>
<dbReference type="NCBIfam" id="TIGR01640">
    <property type="entry name" value="F_box_assoc_1"/>
    <property type="match status" value="1"/>
</dbReference>
<dbReference type="InterPro" id="IPR017451">
    <property type="entry name" value="F-box-assoc_interact_dom"/>
</dbReference>
<sequence length="408" mass="47325">MMTFSNLPEDLVVEILSRVPALSLSRVRSTCKKWNALIKDGKLAKKHSANAPRHSMALVLIDSRVYSVRFNLRGIHNNVAPYVNVTCHFSLKDPLSNNFSTEVDIRDVFHCDGLLLCTTKDYRLVVWNPCSGETRWIQPRDSYKNDDCYALGRSSCNKYKILRQDRVIDPSQDECKMLWEDLLSNTINSQEIYEYEIYDFTSNSWRGVDVTTGLFNPNITSGMSVNGITYWFDISEQCLLSFDFSTERFARESLPKDDNYHLALSVTRQGKQLCMLSTHYTYITETNVNLWIATKSENTGAMSWSKFPILRGGFGLRYRCHFSEGVSFFAYQVKEKIVVVSCHRPNRHSKNIIHIAGHDTLNHSFRFRWLEAPNHLRRLVLQLRQPPSSLFTLLFCIRRSLRFYLPSH</sequence>
<dbReference type="PROSITE" id="PS50181">
    <property type="entry name" value="FBOX"/>
    <property type="match status" value="1"/>
</dbReference>
<dbReference type="InterPro" id="IPR001810">
    <property type="entry name" value="F-box_dom"/>
</dbReference>
<keyword evidence="3" id="KW-1185">Reference proteome</keyword>
<evidence type="ECO:0000313" key="3">
    <source>
        <dbReference type="Proteomes" id="UP000694240"/>
    </source>
</evidence>
<name>A0A8T2B212_9BRAS</name>
<organism evidence="2 3">
    <name type="scientific">Arabidopsis thaliana x Arabidopsis arenosa</name>
    <dbReference type="NCBI Taxonomy" id="1240361"/>
    <lineage>
        <taxon>Eukaryota</taxon>
        <taxon>Viridiplantae</taxon>
        <taxon>Streptophyta</taxon>
        <taxon>Embryophyta</taxon>
        <taxon>Tracheophyta</taxon>
        <taxon>Spermatophyta</taxon>
        <taxon>Magnoliopsida</taxon>
        <taxon>eudicotyledons</taxon>
        <taxon>Gunneridae</taxon>
        <taxon>Pentapetalae</taxon>
        <taxon>rosids</taxon>
        <taxon>malvids</taxon>
        <taxon>Brassicales</taxon>
        <taxon>Brassicaceae</taxon>
        <taxon>Camelineae</taxon>
        <taxon>Arabidopsis</taxon>
    </lineage>
</organism>
<dbReference type="Proteomes" id="UP000694240">
    <property type="component" value="Chromosome 8"/>
</dbReference>
<reference evidence="2 3" key="1">
    <citation type="submission" date="2020-12" db="EMBL/GenBank/DDBJ databases">
        <title>Concerted genomic and epigenomic changes stabilize Arabidopsis allopolyploids.</title>
        <authorList>
            <person name="Chen Z."/>
        </authorList>
    </citation>
    <scope>NUCLEOTIDE SEQUENCE [LARGE SCALE GENOMIC DNA]</scope>
    <source>
        <strain evidence="2">Allo738</strain>
        <tissue evidence="2">Leaf</tissue>
    </source>
</reference>
<dbReference type="EMBL" id="JAEFBK010000008">
    <property type="protein sequence ID" value="KAG7578104.1"/>
    <property type="molecule type" value="Genomic_DNA"/>
</dbReference>
<dbReference type="SMART" id="SM00256">
    <property type="entry name" value="FBOX"/>
    <property type="match status" value="1"/>
</dbReference>
<accession>A0A8T2B212</accession>
<dbReference type="Pfam" id="PF00646">
    <property type="entry name" value="F-box"/>
    <property type="match status" value="1"/>
</dbReference>
<feature type="domain" description="F-box" evidence="1">
    <location>
        <begin position="1"/>
        <end position="47"/>
    </location>
</feature>
<dbReference type="PANTHER" id="PTHR31672:SF13">
    <property type="entry name" value="F-BOX PROTEIN CPR30-LIKE"/>
    <property type="match status" value="1"/>
</dbReference>
<dbReference type="Pfam" id="PF07734">
    <property type="entry name" value="FBA_1"/>
    <property type="match status" value="1"/>
</dbReference>
<dbReference type="InterPro" id="IPR006527">
    <property type="entry name" value="F-box-assoc_dom_typ1"/>
</dbReference>